<name>A0A507ECW6_9FUNG</name>
<dbReference type="PANTHER" id="PTHR11070:SF2">
    <property type="entry name" value="ATP-DEPENDENT DNA HELICASE SRS2"/>
    <property type="match status" value="1"/>
</dbReference>
<accession>A0A507ECW6</accession>
<keyword evidence="3 9" id="KW-0347">Helicase</keyword>
<evidence type="ECO:0000256" key="4">
    <source>
        <dbReference type="ARBA" id="ARBA00022840"/>
    </source>
</evidence>
<organism evidence="12 13">
    <name type="scientific">Powellomyces hirtus</name>
    <dbReference type="NCBI Taxonomy" id="109895"/>
    <lineage>
        <taxon>Eukaryota</taxon>
        <taxon>Fungi</taxon>
        <taxon>Fungi incertae sedis</taxon>
        <taxon>Chytridiomycota</taxon>
        <taxon>Chytridiomycota incertae sedis</taxon>
        <taxon>Chytridiomycetes</taxon>
        <taxon>Spizellomycetales</taxon>
        <taxon>Powellomycetaceae</taxon>
        <taxon>Powellomyces</taxon>
    </lineage>
</organism>
<feature type="compositionally biased region" description="Polar residues" evidence="10">
    <location>
        <begin position="439"/>
        <end position="462"/>
    </location>
</feature>
<gene>
    <name evidence="12" type="ORF">PhCBS80983_g00961</name>
</gene>
<dbReference type="GO" id="GO:0005524">
    <property type="term" value="F:ATP binding"/>
    <property type="evidence" value="ECO:0007669"/>
    <property type="project" value="UniProtKB-UniRule"/>
</dbReference>
<dbReference type="PANTHER" id="PTHR11070">
    <property type="entry name" value="UVRD / RECB / PCRA DNA HELICASE FAMILY MEMBER"/>
    <property type="match status" value="1"/>
</dbReference>
<dbReference type="PROSITE" id="PS51198">
    <property type="entry name" value="UVRD_HELICASE_ATP_BIND"/>
    <property type="match status" value="1"/>
</dbReference>
<dbReference type="GO" id="GO:0005634">
    <property type="term" value="C:nucleus"/>
    <property type="evidence" value="ECO:0007669"/>
    <property type="project" value="TreeGrafter"/>
</dbReference>
<dbReference type="Pfam" id="PF13361">
    <property type="entry name" value="UvrD_C"/>
    <property type="match status" value="1"/>
</dbReference>
<evidence type="ECO:0000256" key="10">
    <source>
        <dbReference type="SAM" id="MobiDB-lite"/>
    </source>
</evidence>
<proteinExistence type="predicted"/>
<evidence type="ECO:0000256" key="3">
    <source>
        <dbReference type="ARBA" id="ARBA00022806"/>
    </source>
</evidence>
<keyword evidence="2 9" id="KW-0378">Hydrolase</keyword>
<dbReference type="InterPro" id="IPR014017">
    <property type="entry name" value="DNA_helicase_UvrD-like_C"/>
</dbReference>
<evidence type="ECO:0000256" key="2">
    <source>
        <dbReference type="ARBA" id="ARBA00022801"/>
    </source>
</evidence>
<dbReference type="InterPro" id="IPR027417">
    <property type="entry name" value="P-loop_NTPase"/>
</dbReference>
<feature type="domain" description="UvrD-like helicase ATP-binding" evidence="11">
    <location>
        <begin position="104"/>
        <end position="442"/>
    </location>
</feature>
<evidence type="ECO:0000256" key="7">
    <source>
        <dbReference type="ARBA" id="ARBA00034808"/>
    </source>
</evidence>
<keyword evidence="4 9" id="KW-0067">ATP-binding</keyword>
<dbReference type="SUPFAM" id="SSF52540">
    <property type="entry name" value="P-loop containing nucleoside triphosphate hydrolases"/>
    <property type="match status" value="1"/>
</dbReference>
<keyword evidence="1 9" id="KW-0547">Nucleotide-binding</keyword>
<evidence type="ECO:0000256" key="8">
    <source>
        <dbReference type="ARBA" id="ARBA00048988"/>
    </source>
</evidence>
<evidence type="ECO:0000256" key="6">
    <source>
        <dbReference type="ARBA" id="ARBA00034617"/>
    </source>
</evidence>
<evidence type="ECO:0000259" key="11">
    <source>
        <dbReference type="PROSITE" id="PS51198"/>
    </source>
</evidence>
<evidence type="ECO:0000313" key="12">
    <source>
        <dbReference type="EMBL" id="TPX61651.1"/>
    </source>
</evidence>
<sequence length="863" mass="97374">MRFLLSQPLVKCVYSSRVAASRNQSRRAVRFCRRLSALPQLANPDVDVEAFGVAVPFTLSRPEVSIGYGGKIPDVKREWKDLVRDGDAKPQLDVMGKTDFTPSEEQSAILQEVAHGHSNILVVDAKAGSGKTTTLIQCLRHIPKNPTSVAMVAYNRVNADLIKLQAYRIAQEPDMRHLHVRAHTFHSYGMNAWKTYLKIDNDSHPFHIVPEKTWNMLQSMLTRDEIILYGKEVVQLVSMAKLHCIAPNHESIVKGRNIRPDTVAEWVSLAETYGIKEGKGADFKILIDTSRRCLEKSLRWAGALQGSKDRLAAVAAMSDEEPQPLDEIGQKQLSMARAAVERGEFVLDFDDLLYLPIIHNAPFEKFDYVFVDEAQDMSAARATIVEKVLKPGGRLLLFGDKRQQIYQFAGATDDLFIDLHERGLGYRGAKTLAPETQLPRPTSPGQLMGHTTQSTELVPPLDNTTPPLNSDVTQIEAKDSIPGNELTDSTAHPNRIPQASLADQENVRALPMSLCRRCPTSVIELAQRLVPDIQAAPDAIEGSVRLFQNFKIEDIRSHRQQMVICRHVIPLLNFAFYLLAQGIRVHVPGRWIGRELVDLVEFAIHTLGTKNHDDTRRMSGKLLSYRKDLTEDRLLATATERLAQGGLPAFDDRMDSLLTILKFSQAHNPASSEQFPGSEGHLYKGTSVQDFKRYLIDEGWVTNSAEQNDTRPLVILSTFHRARGLEMDNVLILNEMEHMKKFGSGLQTHENAAQQEIEENLMYIAYTRARQTLGFIEWKPTGAFKEFNYVKRRVQCRITGVTSEERRKPYHGEPVEDFQWGDETYTATSTSGDMPSDVYSEKAMRDFVENLKKQTGRMRYMVL</sequence>
<feature type="binding site" evidence="9">
    <location>
        <begin position="125"/>
        <end position="132"/>
    </location>
    <ligand>
        <name>ATP</name>
        <dbReference type="ChEBI" id="CHEBI:30616"/>
    </ligand>
</feature>
<evidence type="ECO:0000256" key="9">
    <source>
        <dbReference type="PROSITE-ProRule" id="PRU00560"/>
    </source>
</evidence>
<dbReference type="InterPro" id="IPR000212">
    <property type="entry name" value="DNA_helicase_UvrD/REP"/>
</dbReference>
<reference evidence="12 13" key="1">
    <citation type="journal article" date="2019" name="Sci. Rep.">
        <title>Comparative genomics of chytrid fungi reveal insights into the obligate biotrophic and pathogenic lifestyle of Synchytrium endobioticum.</title>
        <authorList>
            <person name="van de Vossenberg B.T.L.H."/>
            <person name="Warris S."/>
            <person name="Nguyen H.D.T."/>
            <person name="van Gent-Pelzer M.P.E."/>
            <person name="Joly D.L."/>
            <person name="van de Geest H.C."/>
            <person name="Bonants P.J.M."/>
            <person name="Smith D.S."/>
            <person name="Levesque C.A."/>
            <person name="van der Lee T.A.J."/>
        </authorList>
    </citation>
    <scope>NUCLEOTIDE SEQUENCE [LARGE SCALE GENOMIC DNA]</scope>
    <source>
        <strain evidence="12 13">CBS 809.83</strain>
    </source>
</reference>
<comment type="catalytic activity">
    <reaction evidence="8">
        <text>ATP + H2O = ADP + phosphate + H(+)</text>
        <dbReference type="Rhea" id="RHEA:13065"/>
        <dbReference type="ChEBI" id="CHEBI:15377"/>
        <dbReference type="ChEBI" id="CHEBI:15378"/>
        <dbReference type="ChEBI" id="CHEBI:30616"/>
        <dbReference type="ChEBI" id="CHEBI:43474"/>
        <dbReference type="ChEBI" id="CHEBI:456216"/>
        <dbReference type="EC" id="5.6.2.4"/>
    </reaction>
</comment>
<comment type="catalytic activity">
    <reaction evidence="6">
        <text>Couples ATP hydrolysis with the unwinding of duplex DNA by translocating in the 3'-5' direction.</text>
        <dbReference type="EC" id="5.6.2.4"/>
    </reaction>
</comment>
<evidence type="ECO:0000256" key="5">
    <source>
        <dbReference type="ARBA" id="ARBA00023235"/>
    </source>
</evidence>
<protein>
    <recommendedName>
        <fullName evidence="7">DNA 3'-5' helicase</fullName>
        <ecNumber evidence="7">5.6.2.4</ecNumber>
    </recommendedName>
</protein>
<keyword evidence="5" id="KW-0413">Isomerase</keyword>
<dbReference type="AlphaFoldDB" id="A0A507ECW6"/>
<evidence type="ECO:0000256" key="1">
    <source>
        <dbReference type="ARBA" id="ARBA00022741"/>
    </source>
</evidence>
<feature type="region of interest" description="Disordered" evidence="10">
    <location>
        <begin position="434"/>
        <end position="462"/>
    </location>
</feature>
<dbReference type="GO" id="GO:0000725">
    <property type="term" value="P:recombinational repair"/>
    <property type="evidence" value="ECO:0007669"/>
    <property type="project" value="TreeGrafter"/>
</dbReference>
<dbReference type="InterPro" id="IPR014016">
    <property type="entry name" value="UvrD-like_ATP-bd"/>
</dbReference>
<dbReference type="GO" id="GO:0016787">
    <property type="term" value="F:hydrolase activity"/>
    <property type="evidence" value="ECO:0007669"/>
    <property type="project" value="UniProtKB-UniRule"/>
</dbReference>
<evidence type="ECO:0000313" key="13">
    <source>
        <dbReference type="Proteomes" id="UP000318582"/>
    </source>
</evidence>
<dbReference type="Gene3D" id="3.40.50.300">
    <property type="entry name" value="P-loop containing nucleotide triphosphate hydrolases"/>
    <property type="match status" value="3"/>
</dbReference>
<comment type="caution">
    <text evidence="12">The sequence shown here is derived from an EMBL/GenBank/DDBJ whole genome shotgun (WGS) entry which is preliminary data.</text>
</comment>
<dbReference type="EMBL" id="QEAQ01000006">
    <property type="protein sequence ID" value="TPX61651.1"/>
    <property type="molecule type" value="Genomic_DNA"/>
</dbReference>
<dbReference type="Proteomes" id="UP000318582">
    <property type="component" value="Unassembled WGS sequence"/>
</dbReference>
<dbReference type="Pfam" id="PF00580">
    <property type="entry name" value="UvrD-helicase"/>
    <property type="match status" value="1"/>
</dbReference>
<dbReference type="GO" id="GO:0043138">
    <property type="term" value="F:3'-5' DNA helicase activity"/>
    <property type="evidence" value="ECO:0007669"/>
    <property type="project" value="UniProtKB-EC"/>
</dbReference>
<dbReference type="EC" id="5.6.2.4" evidence="7"/>
<keyword evidence="13" id="KW-1185">Reference proteome</keyword>
<dbReference type="GO" id="GO:0003677">
    <property type="term" value="F:DNA binding"/>
    <property type="evidence" value="ECO:0007669"/>
    <property type="project" value="InterPro"/>
</dbReference>